<gene>
    <name evidence="5" type="ORF">FHS48_002046</name>
</gene>
<dbReference type="RefSeq" id="WP_184263452.1">
    <property type="nucleotide sequence ID" value="NZ_JACIIX010000006.1"/>
</dbReference>
<comment type="caution">
    <text evidence="5">The sequence shown here is derived from an EMBL/GenBank/DDBJ whole genome shotgun (WGS) entry which is preliminary data.</text>
</comment>
<dbReference type="InterPro" id="IPR048644">
    <property type="entry name" value="Isoamylase_C"/>
</dbReference>
<dbReference type="InterPro" id="IPR014756">
    <property type="entry name" value="Ig_E-set"/>
</dbReference>
<keyword evidence="2 5" id="KW-0378">Hydrolase</keyword>
<sequence>MRIGPRSPIQPGRPYPLGATWTGRGVNFALFSENAEKVELCLFDSSGKKETARLILPERTDDVWHGYIPNLRPGQLYGYRVYGPYDPQTGNRFNANKLLVDPYARALSGVLNWHPSCYAYRYGHPKADLSFDKRDNARHVPKGVVVKTDYPWGAQQLPETPWHDTVIYETHVRGMTLKNPDIPAQDRGRFLGLSHPAVLEHLVGLGVTAVELLPVQSFASEPHLSERGLTNYWGYNPLSFFAPHPAYAQNHGPDEFKAMVERFHDAGIEVILDVVYNHTCEGNHLGPTLSWRGIDNRSYYHLTSEDPRYYHNHSGCGNTLNVAHPRVLQMVMDSLRYWVETMHVDGFRFDLASAVARGPRGFEGAGAFLAALRQDPVLQRAKLIAEPWDLGPQGYRLGGFPTGWREWNDAYRNVVRGYWRGDDGHLGPVATRLSGSSDLFWKRSPLASLNYITSHDGFTLADLVSYNGKHNQANGENNADGTNYNLSWNCGVEGTTEDPAISRLRRQQRRNLLATLMISQGVPMLLMGDERGRTQQGNNNAYCQDSDLSWVDWSPLNDEERHFQDFLRDLIALRRNHPALRRLTFFTGRPKPGDETSGIKDVTWLSPQGWEIRAEEWSVPQNRCLGMHINGAEPGVQDDRLLILLNAHSDAIPFTLPGPAYGHRWSVLLDTARADTPTDEDDEPGRPYGWGEAFPLLGRSLVILADRTSPRSEGYPS</sequence>
<evidence type="ECO:0000256" key="3">
    <source>
        <dbReference type="ARBA" id="ARBA00023295"/>
    </source>
</evidence>
<dbReference type="Pfam" id="PF00128">
    <property type="entry name" value="Alpha-amylase"/>
    <property type="match status" value="1"/>
</dbReference>
<reference evidence="5 6" key="1">
    <citation type="submission" date="2020-08" db="EMBL/GenBank/DDBJ databases">
        <title>Genomic Encyclopedia of Type Strains, Phase IV (KMG-IV): sequencing the most valuable type-strain genomes for metagenomic binning, comparative biology and taxonomic classification.</title>
        <authorList>
            <person name="Goeker M."/>
        </authorList>
    </citation>
    <scope>NUCLEOTIDE SEQUENCE [LARGE SCALE GENOMIC DNA]</scope>
    <source>
        <strain evidence="5 6">DSM 11590</strain>
    </source>
</reference>
<dbReference type="SMART" id="SM00642">
    <property type="entry name" value="Aamy"/>
    <property type="match status" value="1"/>
</dbReference>
<evidence type="ECO:0000313" key="6">
    <source>
        <dbReference type="Proteomes" id="UP000544872"/>
    </source>
</evidence>
<dbReference type="Pfam" id="PF21331">
    <property type="entry name" value="Isoamylase_C"/>
    <property type="match status" value="1"/>
</dbReference>
<dbReference type="AlphaFoldDB" id="A0A7X0DM30"/>
<dbReference type="SUPFAM" id="SSF51445">
    <property type="entry name" value="(Trans)glycosidases"/>
    <property type="match status" value="1"/>
</dbReference>
<dbReference type="Gene3D" id="3.20.20.80">
    <property type="entry name" value="Glycosidases"/>
    <property type="match status" value="1"/>
</dbReference>
<keyword evidence="3 5" id="KW-0326">Glycosidase</keyword>
<dbReference type="InterPro" id="IPR006047">
    <property type="entry name" value="GH13_cat_dom"/>
</dbReference>
<accession>A0A7X0DM30</accession>
<dbReference type="PANTHER" id="PTHR43002">
    <property type="entry name" value="GLYCOGEN DEBRANCHING ENZYME"/>
    <property type="match status" value="1"/>
</dbReference>
<name>A0A7X0DM30_NOVIT</name>
<comment type="similarity">
    <text evidence="1">Belongs to the glycosyl hydrolase 13 family.</text>
</comment>
<dbReference type="SUPFAM" id="SSF51011">
    <property type="entry name" value="Glycosyl hydrolase domain"/>
    <property type="match status" value="1"/>
</dbReference>
<evidence type="ECO:0000256" key="1">
    <source>
        <dbReference type="ARBA" id="ARBA00008061"/>
    </source>
</evidence>
<dbReference type="Proteomes" id="UP000544872">
    <property type="component" value="Unassembled WGS sequence"/>
</dbReference>
<evidence type="ECO:0000259" key="4">
    <source>
        <dbReference type="SMART" id="SM00642"/>
    </source>
</evidence>
<dbReference type="CDD" id="cd11326">
    <property type="entry name" value="AmyAc_Glg_debranch"/>
    <property type="match status" value="1"/>
</dbReference>
<keyword evidence="6" id="KW-1185">Reference proteome</keyword>
<dbReference type="InterPro" id="IPR013783">
    <property type="entry name" value="Ig-like_fold"/>
</dbReference>
<dbReference type="Pfam" id="PF02922">
    <property type="entry name" value="CBM_48"/>
    <property type="match status" value="1"/>
</dbReference>
<dbReference type="Gene3D" id="2.60.40.10">
    <property type="entry name" value="Immunoglobulins"/>
    <property type="match status" value="1"/>
</dbReference>
<dbReference type="GO" id="GO:0005980">
    <property type="term" value="P:glycogen catabolic process"/>
    <property type="evidence" value="ECO:0007669"/>
    <property type="project" value="InterPro"/>
</dbReference>
<dbReference type="Gene3D" id="2.60.40.1180">
    <property type="entry name" value="Golgi alpha-mannosidase II"/>
    <property type="match status" value="1"/>
</dbReference>
<feature type="domain" description="Glycosyl hydrolase family 13 catalytic" evidence="4">
    <location>
        <begin position="169"/>
        <end position="574"/>
    </location>
</feature>
<proteinExistence type="inferred from homology"/>
<organism evidence="5 6">
    <name type="scientific">Novispirillum itersonii</name>
    <name type="common">Aquaspirillum itersonii</name>
    <dbReference type="NCBI Taxonomy" id="189"/>
    <lineage>
        <taxon>Bacteria</taxon>
        <taxon>Pseudomonadati</taxon>
        <taxon>Pseudomonadota</taxon>
        <taxon>Alphaproteobacteria</taxon>
        <taxon>Rhodospirillales</taxon>
        <taxon>Novispirillaceae</taxon>
        <taxon>Novispirillum</taxon>
    </lineage>
</organism>
<dbReference type="InterPro" id="IPR017853">
    <property type="entry name" value="GH"/>
</dbReference>
<dbReference type="NCBIfam" id="TIGR02100">
    <property type="entry name" value="glgX_debranch"/>
    <property type="match status" value="1"/>
</dbReference>
<dbReference type="EC" id="3.2.1.-" evidence="5"/>
<dbReference type="InterPro" id="IPR011837">
    <property type="entry name" value="Glycogen_debranch_GlgX"/>
</dbReference>
<dbReference type="GO" id="GO:0004135">
    <property type="term" value="F:amylo-alpha-1,6-glucosidase activity"/>
    <property type="evidence" value="ECO:0007669"/>
    <property type="project" value="InterPro"/>
</dbReference>
<dbReference type="EMBL" id="JACIIX010000006">
    <property type="protein sequence ID" value="MBB6210630.1"/>
    <property type="molecule type" value="Genomic_DNA"/>
</dbReference>
<dbReference type="InterPro" id="IPR044505">
    <property type="entry name" value="GlgX_Isoamylase_N_E_set"/>
</dbReference>
<dbReference type="SUPFAM" id="SSF81296">
    <property type="entry name" value="E set domains"/>
    <property type="match status" value="1"/>
</dbReference>
<dbReference type="InterPro" id="IPR004193">
    <property type="entry name" value="Glyco_hydro_13_N"/>
</dbReference>
<protein>
    <submittedName>
        <fullName evidence="5">Glycogen operon protein</fullName>
        <ecNumber evidence="5">3.2.1.-</ecNumber>
    </submittedName>
</protein>
<dbReference type="CDD" id="cd02856">
    <property type="entry name" value="E_set_GDE_Isoamylase_N"/>
    <property type="match status" value="1"/>
</dbReference>
<evidence type="ECO:0000313" key="5">
    <source>
        <dbReference type="EMBL" id="MBB6210630.1"/>
    </source>
</evidence>
<evidence type="ECO:0000256" key="2">
    <source>
        <dbReference type="ARBA" id="ARBA00022801"/>
    </source>
</evidence>
<dbReference type="InterPro" id="IPR013780">
    <property type="entry name" value="Glyco_hydro_b"/>
</dbReference>